<name>A0ABV7GMF8_9RHOB</name>
<organism evidence="3 4">
    <name type="scientific">Psychromarinibacter halotolerans</name>
    <dbReference type="NCBI Taxonomy" id="1775175"/>
    <lineage>
        <taxon>Bacteria</taxon>
        <taxon>Pseudomonadati</taxon>
        <taxon>Pseudomonadota</taxon>
        <taxon>Alphaproteobacteria</taxon>
        <taxon>Rhodobacterales</taxon>
        <taxon>Paracoccaceae</taxon>
        <taxon>Psychromarinibacter</taxon>
    </lineage>
</organism>
<evidence type="ECO:0000313" key="3">
    <source>
        <dbReference type="EMBL" id="MFC3142819.1"/>
    </source>
</evidence>
<dbReference type="PANTHER" id="PTHR11365:SF23">
    <property type="entry name" value="HYPOTHETICAL 5-OXOPROLINASE (EUROFUNG)-RELATED"/>
    <property type="match status" value="1"/>
</dbReference>
<dbReference type="InterPro" id="IPR003692">
    <property type="entry name" value="Hydantoinase_B"/>
</dbReference>
<reference evidence="4" key="1">
    <citation type="journal article" date="2019" name="Int. J. Syst. Evol. Microbiol.">
        <title>The Global Catalogue of Microorganisms (GCM) 10K type strain sequencing project: providing services to taxonomists for standard genome sequencing and annotation.</title>
        <authorList>
            <consortium name="The Broad Institute Genomics Platform"/>
            <consortium name="The Broad Institute Genome Sequencing Center for Infectious Disease"/>
            <person name="Wu L."/>
            <person name="Ma J."/>
        </authorList>
    </citation>
    <scope>NUCLEOTIDE SEQUENCE [LARGE SCALE GENOMIC DNA]</scope>
    <source>
        <strain evidence="4">KCTC 52366</strain>
    </source>
</reference>
<evidence type="ECO:0000313" key="4">
    <source>
        <dbReference type="Proteomes" id="UP001595632"/>
    </source>
</evidence>
<sequence>MTKQDIAIYETTSARRTPPESADPITTEVMRHALNSAANQMKRALIRTAFSPIIYEVLDFAVAIYDRDIRLLAQAPTLPMFMGTMNFCIEGALEGIGGPSKLKDGDVILYNWPFGTGAHAQDLCVIMPVFFDGELAGYVINKAHWNDIAAKDPYSTDTVDVYQEGVIYPGVKLYEAGVLNEGLQAVVLTNTRVPKAIKGDLNAQVVSCRAGVAGFEDVLRRFGRETFEASIELMLDHGEKVMRSYLEKIPDGVYSASGALDNDGITDTQVPFEISISIKGSEIEVDFTASPDETEGPFNCPLPCTVALSRVAMTLLAGFGEPPNEGQFRPVRVKTRPGSMFHPLPPAPSFLYYWAALQAVEVIHAAIGKAQAELVPADSGGCIASLTWWGKRTATGNLWAEGAPHPVGQGASAHGDGGTMLFVTQSGTRLAPMEVWESRNPWIIEKLALAPDSGGAGKYRGGPGLDLEFRLLEDSFITPVVERTQNQPQGSNGGAPGRANGLTIRKPSGEEVWLPKYTRYALEAGSLVSLSTGGGGGYGDPSERTAEAVLADVRNGFVTEEQARRDYPHAFAD</sequence>
<evidence type="ECO:0000256" key="1">
    <source>
        <dbReference type="SAM" id="MobiDB-lite"/>
    </source>
</evidence>
<dbReference type="PANTHER" id="PTHR11365">
    <property type="entry name" value="5-OXOPROLINASE RELATED"/>
    <property type="match status" value="1"/>
</dbReference>
<keyword evidence="4" id="KW-1185">Reference proteome</keyword>
<accession>A0ABV7GMF8</accession>
<comment type="caution">
    <text evidence="3">The sequence shown here is derived from an EMBL/GenBank/DDBJ whole genome shotgun (WGS) entry which is preliminary data.</text>
</comment>
<feature type="region of interest" description="Disordered" evidence="1">
    <location>
        <begin position="484"/>
        <end position="504"/>
    </location>
</feature>
<proteinExistence type="predicted"/>
<dbReference type="Pfam" id="PF02538">
    <property type="entry name" value="Hydantoinase_B"/>
    <property type="match status" value="1"/>
</dbReference>
<dbReference type="EMBL" id="JBHRTB010000010">
    <property type="protein sequence ID" value="MFC3142819.1"/>
    <property type="molecule type" value="Genomic_DNA"/>
</dbReference>
<protein>
    <submittedName>
        <fullName evidence="3">Hydantoinase B/oxoprolinase family protein</fullName>
    </submittedName>
</protein>
<gene>
    <name evidence="3" type="ORF">ACFOGP_08870</name>
</gene>
<dbReference type="InterPro" id="IPR045079">
    <property type="entry name" value="Oxoprolinase-like"/>
</dbReference>
<evidence type="ECO:0000259" key="2">
    <source>
        <dbReference type="Pfam" id="PF02538"/>
    </source>
</evidence>
<dbReference type="Proteomes" id="UP001595632">
    <property type="component" value="Unassembled WGS sequence"/>
</dbReference>
<feature type="domain" description="Hydantoinase B/oxoprolinase" evidence="2">
    <location>
        <begin position="23"/>
        <end position="541"/>
    </location>
</feature>
<dbReference type="RefSeq" id="WP_275633603.1">
    <property type="nucleotide sequence ID" value="NZ_JARGYD010000005.1"/>
</dbReference>